<keyword evidence="2" id="KW-1185">Reference proteome</keyword>
<organism evidence="1 2">
    <name type="scientific">Smittium megazygosporum</name>
    <dbReference type="NCBI Taxonomy" id="133381"/>
    <lineage>
        <taxon>Eukaryota</taxon>
        <taxon>Fungi</taxon>
        <taxon>Fungi incertae sedis</taxon>
        <taxon>Zoopagomycota</taxon>
        <taxon>Kickxellomycotina</taxon>
        <taxon>Harpellomycetes</taxon>
        <taxon>Harpellales</taxon>
        <taxon>Legeriomycetaceae</taxon>
        <taxon>Smittium</taxon>
    </lineage>
</organism>
<sequence length="231" mass="26068">FDSTKEIIEYSREQSDRDFQAIKNRYAKLEAGSYRKELNMTKVQNQIKLINGFSKHLSETTKNMNYLMAKSKEPAISDHITLPLKYQQGFINILKSLCELLNNEELYRQAISFIQNLESSEGNEFGNAIASLLVPSNKNRVQQLANSVAIRTSGAAAAARFRNDTAKAPLTNRVLSSRQGQGDIPKSTQKKYLFDASGSYSLVTICKYVQSHKSTDRYKSIQVHTDRKTGT</sequence>
<comment type="caution">
    <text evidence="1">The sequence shown here is derived from an EMBL/GenBank/DDBJ whole genome shotgun (WGS) entry which is preliminary data.</text>
</comment>
<dbReference type="AlphaFoldDB" id="A0A2T9YMG6"/>
<dbReference type="EMBL" id="MBFS01002721">
    <property type="protein sequence ID" value="PVU93509.1"/>
    <property type="molecule type" value="Genomic_DNA"/>
</dbReference>
<proteinExistence type="predicted"/>
<feature type="non-terminal residue" evidence="1">
    <location>
        <position position="1"/>
    </location>
</feature>
<name>A0A2T9YMG6_9FUNG</name>
<evidence type="ECO:0000313" key="2">
    <source>
        <dbReference type="Proteomes" id="UP000245609"/>
    </source>
</evidence>
<protein>
    <submittedName>
        <fullName evidence="1">Uncharacterized protein</fullName>
    </submittedName>
</protein>
<evidence type="ECO:0000313" key="1">
    <source>
        <dbReference type="EMBL" id="PVU93509.1"/>
    </source>
</evidence>
<gene>
    <name evidence="1" type="ORF">BB560_005994</name>
</gene>
<reference evidence="1 2" key="1">
    <citation type="journal article" date="2018" name="MBio">
        <title>Comparative Genomics Reveals the Core Gene Toolbox for the Fungus-Insect Symbiosis.</title>
        <authorList>
            <person name="Wang Y."/>
            <person name="Stata M."/>
            <person name="Wang W."/>
            <person name="Stajich J.E."/>
            <person name="White M.M."/>
            <person name="Moncalvo J.M."/>
        </authorList>
    </citation>
    <scope>NUCLEOTIDE SEQUENCE [LARGE SCALE GENOMIC DNA]</scope>
    <source>
        <strain evidence="1 2">SC-DP-2</strain>
    </source>
</reference>
<dbReference type="Proteomes" id="UP000245609">
    <property type="component" value="Unassembled WGS sequence"/>
</dbReference>
<accession>A0A2T9YMG6</accession>